<sequence length="99" mass="11542">MPVKARTVRLTPLAEADLEAIWAYTYERWSLGQAERYIGELSTAFERLARRESVGWPSRAGGNYSRYLVGSHVVFYRETTETLDVIRVLHQRMDVDRHL</sequence>
<keyword evidence="2" id="KW-1277">Toxin-antitoxin system</keyword>
<keyword evidence="5" id="KW-1185">Reference proteome</keyword>
<dbReference type="InterPro" id="IPR007712">
    <property type="entry name" value="RelE/ParE_toxin"/>
</dbReference>
<dbReference type="RefSeq" id="WP_006413674.1">
    <property type="nucleotide sequence ID" value="NC_010086.1"/>
</dbReference>
<dbReference type="HOGENOM" id="CLU_147162_3_0_4"/>
<accession>A0A0H3KLL7</accession>
<name>A0A0H3KLL7_BURM1</name>
<gene>
    <name evidence="4" type="primary">parE</name>
    <name evidence="4" type="ordered locus">BMULJ_04276</name>
</gene>
<dbReference type="Pfam" id="PF05016">
    <property type="entry name" value="ParE_toxin"/>
    <property type="match status" value="1"/>
</dbReference>
<dbReference type="STRING" id="395019.BMULJ_04276"/>
<dbReference type="KEGG" id="bmj:BMULJ_04276"/>
<dbReference type="PANTHER" id="PTHR33755">
    <property type="entry name" value="TOXIN PARE1-RELATED"/>
    <property type="match status" value="1"/>
</dbReference>
<evidence type="ECO:0000256" key="3">
    <source>
        <dbReference type="PIRNR" id="PIRNR029218"/>
    </source>
</evidence>
<dbReference type="InterPro" id="IPR028344">
    <property type="entry name" value="ParE1/4"/>
</dbReference>
<evidence type="ECO:0000256" key="1">
    <source>
        <dbReference type="ARBA" id="ARBA00006226"/>
    </source>
</evidence>
<dbReference type="EMBL" id="AP009386">
    <property type="protein sequence ID" value="BAG46133.1"/>
    <property type="molecule type" value="Genomic_DNA"/>
</dbReference>
<dbReference type="AlphaFoldDB" id="A0A0H3KLL7"/>
<reference evidence="4 5" key="1">
    <citation type="submission" date="2007-04" db="EMBL/GenBank/DDBJ databases">
        <title>Complete genome sequence of Burkholderia multivorans ATCC 17616.</title>
        <authorList>
            <person name="Ohtsubo Y."/>
            <person name="Yamashita A."/>
            <person name="Kurokawa K."/>
            <person name="Takami H."/>
            <person name="Yuhara S."/>
            <person name="Nishiyama E."/>
            <person name="Endo R."/>
            <person name="Miyazaki R."/>
            <person name="Ono A."/>
            <person name="Yano K."/>
            <person name="Ito M."/>
            <person name="Sota M."/>
            <person name="Yuji N."/>
            <person name="Hattori M."/>
            <person name="Tsuda M."/>
        </authorList>
    </citation>
    <scope>NUCLEOTIDE SEQUENCE [LARGE SCALE GENOMIC DNA]</scope>
    <source>
        <strain evidence="5">ATCC 17616 / 249</strain>
    </source>
</reference>
<organism evidence="4 5">
    <name type="scientific">Burkholderia multivorans (strain ATCC 17616 / 249)</name>
    <dbReference type="NCBI Taxonomy" id="395019"/>
    <lineage>
        <taxon>Bacteria</taxon>
        <taxon>Pseudomonadati</taxon>
        <taxon>Pseudomonadota</taxon>
        <taxon>Betaproteobacteria</taxon>
        <taxon>Burkholderiales</taxon>
        <taxon>Burkholderiaceae</taxon>
        <taxon>Burkholderia</taxon>
        <taxon>Burkholderia cepacia complex</taxon>
    </lineage>
</organism>
<evidence type="ECO:0000256" key="2">
    <source>
        <dbReference type="ARBA" id="ARBA00022649"/>
    </source>
</evidence>
<dbReference type="InterPro" id="IPR035093">
    <property type="entry name" value="RelE/ParE_toxin_dom_sf"/>
</dbReference>
<dbReference type="KEGG" id="bmu:Bmul_4230"/>
<comment type="similarity">
    <text evidence="1 3">Belongs to the RelE toxin family.</text>
</comment>
<dbReference type="eggNOG" id="COG3668">
    <property type="taxonomic scope" value="Bacteria"/>
</dbReference>
<evidence type="ECO:0000313" key="4">
    <source>
        <dbReference type="EMBL" id="BAG46133.1"/>
    </source>
</evidence>
<proteinExistence type="inferred from homology"/>
<dbReference type="InterPro" id="IPR051803">
    <property type="entry name" value="TA_system_RelE-like_toxin"/>
</dbReference>
<protein>
    <recommendedName>
        <fullName evidence="3">Toxin</fullName>
    </recommendedName>
</protein>
<dbReference type="Gene3D" id="3.30.2310.20">
    <property type="entry name" value="RelE-like"/>
    <property type="match status" value="1"/>
</dbReference>
<dbReference type="PIRSF" id="PIRSF029218">
    <property type="entry name" value="ParE"/>
    <property type="match status" value="1"/>
</dbReference>
<evidence type="ECO:0000313" key="5">
    <source>
        <dbReference type="Proteomes" id="UP000008815"/>
    </source>
</evidence>
<dbReference type="PANTHER" id="PTHR33755:SF9">
    <property type="entry name" value="TOXIN PARE1"/>
    <property type="match status" value="1"/>
</dbReference>
<dbReference type="Proteomes" id="UP000008815">
    <property type="component" value="Chromosome 2"/>
</dbReference>